<dbReference type="InterPro" id="IPR027417">
    <property type="entry name" value="P-loop_NTPase"/>
</dbReference>
<evidence type="ECO:0000256" key="3">
    <source>
        <dbReference type="ARBA" id="ARBA00022840"/>
    </source>
</evidence>
<dbReference type="FunFam" id="3.40.50.300:FF:000425">
    <property type="entry name" value="Probable ABC transporter, ATP-binding subunit"/>
    <property type="match status" value="1"/>
</dbReference>
<dbReference type="SUPFAM" id="SSF50331">
    <property type="entry name" value="MOP-like"/>
    <property type="match status" value="1"/>
</dbReference>
<dbReference type="Pfam" id="PF00005">
    <property type="entry name" value="ABC_tran"/>
    <property type="match status" value="1"/>
</dbReference>
<dbReference type="GO" id="GO:0005524">
    <property type="term" value="F:ATP binding"/>
    <property type="evidence" value="ECO:0007669"/>
    <property type="project" value="UniProtKB-KW"/>
</dbReference>
<evidence type="ECO:0000256" key="1">
    <source>
        <dbReference type="ARBA" id="ARBA00022448"/>
    </source>
</evidence>
<dbReference type="InterPro" id="IPR017871">
    <property type="entry name" value="ABC_transporter-like_CS"/>
</dbReference>
<dbReference type="PANTHER" id="PTHR42781:SF4">
    <property type="entry name" value="SPERMIDINE_PUTRESCINE IMPORT ATP-BINDING PROTEIN POTA"/>
    <property type="match status" value="1"/>
</dbReference>
<dbReference type="EMBL" id="VBAK01000170">
    <property type="protein sequence ID" value="TMI86977.1"/>
    <property type="molecule type" value="Genomic_DNA"/>
</dbReference>
<evidence type="ECO:0000313" key="6">
    <source>
        <dbReference type="EMBL" id="TMI86977.1"/>
    </source>
</evidence>
<comment type="caution">
    <text evidence="6">The sequence shown here is derived from an EMBL/GenBank/DDBJ whole genome shotgun (WGS) entry which is preliminary data.</text>
</comment>
<dbReference type="GO" id="GO:0015418">
    <property type="term" value="F:ABC-type quaternary ammonium compound transporting activity"/>
    <property type="evidence" value="ECO:0007669"/>
    <property type="project" value="UniProtKB-EC"/>
</dbReference>
<keyword evidence="2" id="KW-0547">Nucleotide-binding</keyword>
<dbReference type="PANTHER" id="PTHR42781">
    <property type="entry name" value="SPERMIDINE/PUTRESCINE IMPORT ATP-BINDING PROTEIN POTA"/>
    <property type="match status" value="1"/>
</dbReference>
<organism evidence="6 7">
    <name type="scientific">Candidatus Segetimicrobium genomatis</name>
    <dbReference type="NCBI Taxonomy" id="2569760"/>
    <lineage>
        <taxon>Bacteria</taxon>
        <taxon>Bacillati</taxon>
        <taxon>Candidatus Sysuimicrobiota</taxon>
        <taxon>Candidatus Sysuimicrobiia</taxon>
        <taxon>Candidatus Sysuimicrobiales</taxon>
        <taxon>Candidatus Segetimicrobiaceae</taxon>
        <taxon>Candidatus Segetimicrobium</taxon>
    </lineage>
</organism>
<keyword evidence="1" id="KW-0813">Transport</keyword>
<dbReference type="InterPro" id="IPR013611">
    <property type="entry name" value="Transp-assoc_OB_typ2"/>
</dbReference>
<evidence type="ECO:0000259" key="5">
    <source>
        <dbReference type="PROSITE" id="PS50893"/>
    </source>
</evidence>
<proteinExistence type="predicted"/>
<dbReference type="Proteomes" id="UP000318509">
    <property type="component" value="Unassembled WGS sequence"/>
</dbReference>
<dbReference type="GO" id="GO:0043190">
    <property type="term" value="C:ATP-binding cassette (ABC) transporter complex"/>
    <property type="evidence" value="ECO:0007669"/>
    <property type="project" value="InterPro"/>
</dbReference>
<evidence type="ECO:0000313" key="7">
    <source>
        <dbReference type="Proteomes" id="UP000318509"/>
    </source>
</evidence>
<protein>
    <recommendedName>
        <fullName evidence="4">ABC-type quaternary amine transporter</fullName>
        <ecNumber evidence="4">7.6.2.9</ecNumber>
    </recommendedName>
</protein>
<dbReference type="SMART" id="SM00382">
    <property type="entry name" value="AAA"/>
    <property type="match status" value="1"/>
</dbReference>
<reference evidence="6 7" key="1">
    <citation type="journal article" date="2019" name="Nat. Microbiol.">
        <title>Mediterranean grassland soil C-N compound turnover is dependent on rainfall and depth, and is mediated by genomically divergent microorganisms.</title>
        <authorList>
            <person name="Diamond S."/>
            <person name="Andeer P.F."/>
            <person name="Li Z."/>
            <person name="Crits-Christoph A."/>
            <person name="Burstein D."/>
            <person name="Anantharaman K."/>
            <person name="Lane K.R."/>
            <person name="Thomas B.C."/>
            <person name="Pan C."/>
            <person name="Northen T.R."/>
            <person name="Banfield J.F."/>
        </authorList>
    </citation>
    <scope>NUCLEOTIDE SEQUENCE [LARGE SCALE GENOMIC DNA]</scope>
    <source>
        <strain evidence="6">NP_3</strain>
    </source>
</reference>
<dbReference type="PROSITE" id="PS50893">
    <property type="entry name" value="ABC_TRANSPORTER_2"/>
    <property type="match status" value="1"/>
</dbReference>
<dbReference type="EC" id="7.6.2.9" evidence="4"/>
<dbReference type="SUPFAM" id="SSF52540">
    <property type="entry name" value="P-loop containing nucleoside triphosphate hydrolases"/>
    <property type="match status" value="1"/>
</dbReference>
<evidence type="ECO:0000256" key="2">
    <source>
        <dbReference type="ARBA" id="ARBA00022741"/>
    </source>
</evidence>
<dbReference type="AlphaFoldDB" id="A0A537JTW3"/>
<evidence type="ECO:0000256" key="4">
    <source>
        <dbReference type="ARBA" id="ARBA00066388"/>
    </source>
</evidence>
<sequence>MATTLALRDVVKFYGRILGVGPLSLDVPAGAFVSLLGPSGCGKSTTLRLIVGLEAPNTGSILMDGAEIGATPTHRRDIGLVFQHYALFPHLTVFENVAFGLRYRGVVGDDRAGRVRAVLDLVHLPGLDDRYPHELSGGQQQRVALARALVIQPRLLLLDEPLSSLDHALRQQMQSELKRIQSQVGITTVYVTHDQTEALALSDLIAVIFRGRLHQYGTAEDIYERPASAEVAQFIGETNLFPGRLEPGAAPRRYVTRDGLVLTLEPGPGLAGVLSIRPHRVRLVGLDHRDDSVNVVPARVERLVFGGDLLRAAVRLGSGTLVQLSKHNTTEAQQLLRQPEIKIQLHPGDLRLVPVSGDGAFAGARTHG</sequence>
<dbReference type="InterPro" id="IPR003593">
    <property type="entry name" value="AAA+_ATPase"/>
</dbReference>
<gene>
    <name evidence="6" type="ORF">E6H00_17065</name>
</gene>
<dbReference type="GO" id="GO:0016887">
    <property type="term" value="F:ATP hydrolysis activity"/>
    <property type="evidence" value="ECO:0007669"/>
    <property type="project" value="InterPro"/>
</dbReference>
<name>A0A537JTW3_9BACT</name>
<accession>A0A537JTW3</accession>
<dbReference type="InterPro" id="IPR003439">
    <property type="entry name" value="ABC_transporter-like_ATP-bd"/>
</dbReference>
<dbReference type="Gene3D" id="2.40.50.100">
    <property type="match status" value="1"/>
</dbReference>
<dbReference type="Pfam" id="PF08402">
    <property type="entry name" value="TOBE_2"/>
    <property type="match status" value="1"/>
</dbReference>
<dbReference type="InterPro" id="IPR008995">
    <property type="entry name" value="Mo/tungstate-bd_C_term_dom"/>
</dbReference>
<keyword evidence="3 6" id="KW-0067">ATP-binding</keyword>
<dbReference type="PROSITE" id="PS00211">
    <property type="entry name" value="ABC_TRANSPORTER_1"/>
    <property type="match status" value="1"/>
</dbReference>
<feature type="domain" description="ABC transporter" evidence="5">
    <location>
        <begin position="5"/>
        <end position="235"/>
    </location>
</feature>
<dbReference type="Gene3D" id="3.40.50.300">
    <property type="entry name" value="P-loop containing nucleotide triphosphate hydrolases"/>
    <property type="match status" value="1"/>
</dbReference>
<dbReference type="InterPro" id="IPR050093">
    <property type="entry name" value="ABC_SmlMolc_Importer"/>
</dbReference>